<dbReference type="InterPro" id="IPR043148">
    <property type="entry name" value="TagF_C"/>
</dbReference>
<evidence type="ECO:0000313" key="1">
    <source>
        <dbReference type="EMBL" id="TCP02143.1"/>
    </source>
</evidence>
<evidence type="ECO:0000313" key="2">
    <source>
        <dbReference type="Proteomes" id="UP000295106"/>
    </source>
</evidence>
<dbReference type="InterPro" id="IPR007554">
    <property type="entry name" value="Glycerophosphate_synth"/>
</dbReference>
<sequence>MKLVFDVASFYYLPQYLPVAEELRRRGVASRFLLHADAADPLLPAARAQLSAAGHGSEVVGHGDAALAWYREQAPDWIVFGNDCRYLDRLPPATRSALLYHGIGVKACYYDAPLARFTVRFSEGAFRTAELQRLYPEGRFVDVGFAKLDPLLDGRPYAEAFDLRAAGLDPARPTVLYAPTFYPSSIECLSRHWPAELADVNVLVKPHLLTWTSQKYAAQRQRLDAWRRLPNVHVAEPAAFSLLPFMAVADVLVSEASSAIFEFAALDRPVVWCDFYRLRWSYRGPLRYRHERRMDQTIHGFRDVGAHAARARDLPAVVRRELQDPQGHAAGRARCTAELIGCTDGHASVRVADYLLGTSSR</sequence>
<dbReference type="Pfam" id="PF04464">
    <property type="entry name" value="Glyphos_transf"/>
    <property type="match status" value="1"/>
</dbReference>
<dbReference type="RefSeq" id="WP_165908479.1">
    <property type="nucleotide sequence ID" value="NZ_CP181386.1"/>
</dbReference>
<dbReference type="AlphaFoldDB" id="A0A4R2MRV0"/>
<protein>
    <submittedName>
        <fullName evidence="1">CDP-glycerol:poly(Glycerophosphate) glycerophosphotransferase</fullName>
    </submittedName>
</protein>
<dbReference type="GO" id="GO:0016020">
    <property type="term" value="C:membrane"/>
    <property type="evidence" value="ECO:0007669"/>
    <property type="project" value="InterPro"/>
</dbReference>
<dbReference type="GO" id="GO:0047355">
    <property type="term" value="F:CDP-glycerol glycerophosphotransferase activity"/>
    <property type="evidence" value="ECO:0007669"/>
    <property type="project" value="InterPro"/>
</dbReference>
<proteinExistence type="predicted"/>
<organism evidence="1 2">
    <name type="scientific">Rubrivivax gelatinosus</name>
    <name type="common">Rhodocyclus gelatinosus</name>
    <name type="synonym">Rhodopseudomonas gelatinosa</name>
    <dbReference type="NCBI Taxonomy" id="28068"/>
    <lineage>
        <taxon>Bacteria</taxon>
        <taxon>Pseudomonadati</taxon>
        <taxon>Pseudomonadota</taxon>
        <taxon>Betaproteobacteria</taxon>
        <taxon>Burkholderiales</taxon>
        <taxon>Sphaerotilaceae</taxon>
        <taxon>Rubrivivax</taxon>
    </lineage>
</organism>
<keyword evidence="1" id="KW-0808">Transferase</keyword>
<dbReference type="Gene3D" id="3.40.50.12580">
    <property type="match status" value="1"/>
</dbReference>
<dbReference type="EMBL" id="SLXD01000007">
    <property type="protein sequence ID" value="TCP02143.1"/>
    <property type="molecule type" value="Genomic_DNA"/>
</dbReference>
<gene>
    <name evidence="1" type="ORF">EV684_107148</name>
</gene>
<name>A0A4R2MRV0_RUBGE</name>
<dbReference type="GeneID" id="99686244"/>
<comment type="caution">
    <text evidence="1">The sequence shown here is derived from an EMBL/GenBank/DDBJ whole genome shotgun (WGS) entry which is preliminary data.</text>
</comment>
<reference evidence="1 2" key="1">
    <citation type="submission" date="2019-03" db="EMBL/GenBank/DDBJ databases">
        <title>Genomic Encyclopedia of Type Strains, Phase IV (KMG-IV): sequencing the most valuable type-strain genomes for metagenomic binning, comparative biology and taxonomic classification.</title>
        <authorList>
            <person name="Goeker M."/>
        </authorList>
    </citation>
    <scope>NUCLEOTIDE SEQUENCE [LARGE SCALE GENOMIC DNA]</scope>
    <source>
        <strain evidence="1 2">DSM 1709</strain>
    </source>
</reference>
<dbReference type="Proteomes" id="UP000295106">
    <property type="component" value="Unassembled WGS sequence"/>
</dbReference>
<accession>A0A4R2MRV0</accession>
<dbReference type="SUPFAM" id="SSF53756">
    <property type="entry name" value="UDP-Glycosyltransferase/glycogen phosphorylase"/>
    <property type="match status" value="1"/>
</dbReference>